<evidence type="ECO:0000256" key="2">
    <source>
        <dbReference type="ARBA" id="ARBA00022771"/>
    </source>
</evidence>
<evidence type="ECO:0000256" key="1">
    <source>
        <dbReference type="ARBA" id="ARBA00022723"/>
    </source>
</evidence>
<evidence type="ECO:0000313" key="7">
    <source>
        <dbReference type="EMBL" id="KAL3312454.1"/>
    </source>
</evidence>
<name>A0ABD2PYN1_9PLAT</name>
<organism evidence="7 8">
    <name type="scientific">Cichlidogyrus casuarinus</name>
    <dbReference type="NCBI Taxonomy" id="1844966"/>
    <lineage>
        <taxon>Eukaryota</taxon>
        <taxon>Metazoa</taxon>
        <taxon>Spiralia</taxon>
        <taxon>Lophotrochozoa</taxon>
        <taxon>Platyhelminthes</taxon>
        <taxon>Monogenea</taxon>
        <taxon>Monopisthocotylea</taxon>
        <taxon>Dactylogyridea</taxon>
        <taxon>Ancyrocephalidae</taxon>
        <taxon>Cichlidogyrus</taxon>
    </lineage>
</organism>
<feature type="domain" description="RanBP2-type" evidence="6">
    <location>
        <begin position="354"/>
        <end position="383"/>
    </location>
</feature>
<evidence type="ECO:0000256" key="3">
    <source>
        <dbReference type="ARBA" id="ARBA00022833"/>
    </source>
</evidence>
<dbReference type="InterPro" id="IPR001876">
    <property type="entry name" value="Znf_RanBP2"/>
</dbReference>
<comment type="caution">
    <text evidence="7">The sequence shown here is derived from an EMBL/GenBank/DDBJ whole genome shotgun (WGS) entry which is preliminary data.</text>
</comment>
<evidence type="ECO:0000256" key="4">
    <source>
        <dbReference type="PROSITE-ProRule" id="PRU00322"/>
    </source>
</evidence>
<dbReference type="EMBL" id="JBJKFK010001695">
    <property type="protein sequence ID" value="KAL3312454.1"/>
    <property type="molecule type" value="Genomic_DNA"/>
</dbReference>
<proteinExistence type="predicted"/>
<keyword evidence="8" id="KW-1185">Reference proteome</keyword>
<accession>A0ABD2PYN1</accession>
<dbReference type="Gene3D" id="4.10.1060.10">
    <property type="entry name" value="Zinc finger, RanBP2-type"/>
    <property type="match status" value="1"/>
</dbReference>
<feature type="compositionally biased region" description="Low complexity" evidence="5">
    <location>
        <begin position="58"/>
        <end position="74"/>
    </location>
</feature>
<dbReference type="PROSITE" id="PS50199">
    <property type="entry name" value="ZF_RANBP2_2"/>
    <property type="match status" value="1"/>
</dbReference>
<dbReference type="PROSITE" id="PS01358">
    <property type="entry name" value="ZF_RANBP2_1"/>
    <property type="match status" value="1"/>
</dbReference>
<feature type="region of interest" description="Disordered" evidence="5">
    <location>
        <begin position="58"/>
        <end position="84"/>
    </location>
</feature>
<gene>
    <name evidence="7" type="ORF">Ciccas_008954</name>
</gene>
<sequence length="395" mass="44823">METECDLLDYNQDWRGSFSFPTQLNVNSSSDQHSLKRPLPTMYNVDMDEDVDDDNISIHSRNSNHSVSTSGVSSLLPHEPTKAKRPKLCTAETVTLPNSIHDQSNISLFSNKPVKSVFYRGLTSYGGASSSSCKDNAPLRYQMVVNQGTVASSAILSSTARRILENMERCETRPNPCSRLHSNYPCERDSVQAKRYPPYTSAFNRFKKLQSVRKIQEEQQRNTVLQQNTVSEIEDALPVPSEPDVIEPVKEIFSFKTPDKLQISTREFAPTIKIYNFCNPQILTHFQESNESQTLPPKPVVSDIPVRTFTPEPIWRCVNCLIEVPQSKSFCSKCFLPRQSAESFKLDKTLTSEDEQKWTCLTCLVPNKTEHMNCVCCQVSMHTIFPSKLFLRSSN</sequence>
<keyword evidence="3" id="KW-0862">Zinc</keyword>
<protein>
    <recommendedName>
        <fullName evidence="6">RanBP2-type domain-containing protein</fullName>
    </recommendedName>
</protein>
<dbReference type="AlphaFoldDB" id="A0ABD2PYN1"/>
<dbReference type="Proteomes" id="UP001626550">
    <property type="component" value="Unassembled WGS sequence"/>
</dbReference>
<keyword evidence="2 4" id="KW-0863">Zinc-finger</keyword>
<keyword evidence="1" id="KW-0479">Metal-binding</keyword>
<evidence type="ECO:0000313" key="8">
    <source>
        <dbReference type="Proteomes" id="UP001626550"/>
    </source>
</evidence>
<reference evidence="7 8" key="1">
    <citation type="submission" date="2024-11" db="EMBL/GenBank/DDBJ databases">
        <title>Adaptive evolution of stress response genes in parasites aligns with host niche diversity.</title>
        <authorList>
            <person name="Hahn C."/>
            <person name="Resl P."/>
        </authorList>
    </citation>
    <scope>NUCLEOTIDE SEQUENCE [LARGE SCALE GENOMIC DNA]</scope>
    <source>
        <strain evidence="7">EGGRZ-B1_66</strain>
        <tissue evidence="7">Body</tissue>
    </source>
</reference>
<evidence type="ECO:0000256" key="5">
    <source>
        <dbReference type="SAM" id="MobiDB-lite"/>
    </source>
</evidence>
<dbReference type="GO" id="GO:0008270">
    <property type="term" value="F:zinc ion binding"/>
    <property type="evidence" value="ECO:0007669"/>
    <property type="project" value="UniProtKB-KW"/>
</dbReference>
<evidence type="ECO:0000259" key="6">
    <source>
        <dbReference type="PROSITE" id="PS50199"/>
    </source>
</evidence>